<dbReference type="PIRSF" id="PIRSF000137">
    <property type="entry name" value="Alcohol_oxidase"/>
    <property type="match status" value="1"/>
</dbReference>
<proteinExistence type="inferred from homology"/>
<dbReference type="AlphaFoldDB" id="A0A2T0UGN1"/>
<dbReference type="Gene3D" id="3.50.50.60">
    <property type="entry name" value="FAD/NAD(P)-binding domain"/>
    <property type="match status" value="1"/>
</dbReference>
<comment type="similarity">
    <text evidence="1">Belongs to the GMC oxidoreductase family.</text>
</comment>
<organism evidence="4 5">
    <name type="scientific">Knoellia remsis</name>
    <dbReference type="NCBI Taxonomy" id="407159"/>
    <lineage>
        <taxon>Bacteria</taxon>
        <taxon>Bacillati</taxon>
        <taxon>Actinomycetota</taxon>
        <taxon>Actinomycetes</taxon>
        <taxon>Micrococcales</taxon>
        <taxon>Intrasporangiaceae</taxon>
        <taxon>Knoellia</taxon>
    </lineage>
</organism>
<evidence type="ECO:0000313" key="4">
    <source>
        <dbReference type="EMBL" id="PRY57034.1"/>
    </source>
</evidence>
<name>A0A2T0UGN1_9MICO</name>
<dbReference type="InterPro" id="IPR007867">
    <property type="entry name" value="GMC_OxRtase_C"/>
</dbReference>
<evidence type="ECO:0000259" key="3">
    <source>
        <dbReference type="PROSITE" id="PS00624"/>
    </source>
</evidence>
<dbReference type="PROSITE" id="PS00624">
    <property type="entry name" value="GMC_OXRED_2"/>
    <property type="match status" value="1"/>
</dbReference>
<dbReference type="GO" id="GO:0050660">
    <property type="term" value="F:flavin adenine dinucleotide binding"/>
    <property type="evidence" value="ECO:0007669"/>
    <property type="project" value="InterPro"/>
</dbReference>
<dbReference type="RefSeq" id="WP_106297990.1">
    <property type="nucleotide sequence ID" value="NZ_PVTI01000017.1"/>
</dbReference>
<keyword evidence="5" id="KW-1185">Reference proteome</keyword>
<evidence type="ECO:0000256" key="2">
    <source>
        <dbReference type="SAM" id="MobiDB-lite"/>
    </source>
</evidence>
<dbReference type="Proteomes" id="UP000237822">
    <property type="component" value="Unassembled WGS sequence"/>
</dbReference>
<dbReference type="SUPFAM" id="SSF54373">
    <property type="entry name" value="FAD-linked reductases, C-terminal domain"/>
    <property type="match status" value="1"/>
</dbReference>
<dbReference type="PANTHER" id="PTHR11552:SF213">
    <property type="entry name" value="DEHYDROGENASE, PUTATIVE-RELATED"/>
    <property type="match status" value="1"/>
</dbReference>
<dbReference type="InterPro" id="IPR012132">
    <property type="entry name" value="GMC_OxRdtase"/>
</dbReference>
<reference evidence="4 5" key="1">
    <citation type="submission" date="2018-03" db="EMBL/GenBank/DDBJ databases">
        <title>Genomic Encyclopedia of Archaeal and Bacterial Type Strains, Phase II (KMG-II): from individual species to whole genera.</title>
        <authorList>
            <person name="Goeker M."/>
        </authorList>
    </citation>
    <scope>NUCLEOTIDE SEQUENCE [LARGE SCALE GENOMIC DNA]</scope>
    <source>
        <strain evidence="4 5">ATCC BAA-1496</strain>
    </source>
</reference>
<sequence length="642" mass="68825">MSSADAAGQPADEIYDEVDFVVVGSGAGGGPLAANLALAGHSVVILEAGDDHACPYYSIPIMQAYASEDADLRWDFFVRHWDDDAQQQADDKLVADRGGVLYPRGSTLGGSTAVSAMVTILPHDSDWQRLADLTGDPSWGPDAMRERWQRIEDWQGVDAEPLPGDDEATRDTKAAHGHGGWLGTTRANPEVGGREPMFLDIIGAIERTARARFGIADDISLPRDVNAADTPGDFEGMSFIPVAVRDGHRNGSRERVEDVMARHPDRLQVRLGALATRVVFEGDRAVGVEYLDQPHAYAASPLHESASPEPAAGQRRTIRARKEVILAGGAFNTPQLLMLSGVGPAEQLREHGIEVRVDAPGVGSNLHDRYEVSLVAELDRDYPIFAGSALDVPDDPEAESDDPLFTEWRDDAGGPYSTNGSLAALVTRSTAAQALSQPDSDLIIFALPIGFRGYYPGYARDAVAERNLVSVLVLKGHTTNRAGSVSLRSADPTDVPDIAFRYFGEGDGSPEQDLEGVVEGVEVARDILSRLEDAKVARELVPGADVQTREQLGEFVRAQAWGHHACGTTRIGRDDDPGAVLDGDFRVRGVDGLRVVDAGVFPDIPGFFIASAVYLVSEKASDALLAAHGIPHADGIRTNPDE</sequence>
<dbReference type="GO" id="GO:0016614">
    <property type="term" value="F:oxidoreductase activity, acting on CH-OH group of donors"/>
    <property type="evidence" value="ECO:0007669"/>
    <property type="project" value="InterPro"/>
</dbReference>
<gene>
    <name evidence="4" type="ORF">BCF74_11739</name>
</gene>
<dbReference type="Pfam" id="PF00732">
    <property type="entry name" value="GMC_oxred_N"/>
    <property type="match status" value="1"/>
</dbReference>
<dbReference type="OrthoDB" id="9785276at2"/>
<dbReference type="InterPro" id="IPR036188">
    <property type="entry name" value="FAD/NAD-bd_sf"/>
</dbReference>
<dbReference type="PANTHER" id="PTHR11552">
    <property type="entry name" value="GLUCOSE-METHANOL-CHOLINE GMC OXIDOREDUCTASE"/>
    <property type="match status" value="1"/>
</dbReference>
<accession>A0A2T0UGN1</accession>
<feature type="region of interest" description="Disordered" evidence="2">
    <location>
        <begin position="161"/>
        <end position="189"/>
    </location>
</feature>
<dbReference type="SUPFAM" id="SSF51905">
    <property type="entry name" value="FAD/NAD(P)-binding domain"/>
    <property type="match status" value="1"/>
</dbReference>
<evidence type="ECO:0000313" key="5">
    <source>
        <dbReference type="Proteomes" id="UP000237822"/>
    </source>
</evidence>
<comment type="caution">
    <text evidence="4">The sequence shown here is derived from an EMBL/GenBank/DDBJ whole genome shotgun (WGS) entry which is preliminary data.</text>
</comment>
<dbReference type="Gene3D" id="3.30.560.10">
    <property type="entry name" value="Glucose Oxidase, domain 3"/>
    <property type="match status" value="1"/>
</dbReference>
<feature type="domain" description="Glucose-methanol-choline oxidoreductase N-terminal" evidence="3">
    <location>
        <begin position="329"/>
        <end position="343"/>
    </location>
</feature>
<dbReference type="Pfam" id="PF05199">
    <property type="entry name" value="GMC_oxred_C"/>
    <property type="match status" value="1"/>
</dbReference>
<dbReference type="EMBL" id="PVTI01000017">
    <property type="protein sequence ID" value="PRY57034.1"/>
    <property type="molecule type" value="Genomic_DNA"/>
</dbReference>
<dbReference type="InterPro" id="IPR000172">
    <property type="entry name" value="GMC_OxRdtase_N"/>
</dbReference>
<evidence type="ECO:0000256" key="1">
    <source>
        <dbReference type="ARBA" id="ARBA00010790"/>
    </source>
</evidence>
<protein>
    <submittedName>
        <fullName evidence="4">Choline dehydrogenase</fullName>
    </submittedName>
</protein>